<keyword evidence="3" id="KW-1185">Reference proteome</keyword>
<dbReference type="Proteomes" id="UP001189429">
    <property type="component" value="Unassembled WGS sequence"/>
</dbReference>
<comment type="caution">
    <text evidence="2">The sequence shown here is derived from an EMBL/GenBank/DDBJ whole genome shotgun (WGS) entry which is preliminary data.</text>
</comment>
<name>A0ABN9U9Q2_9DINO</name>
<evidence type="ECO:0000313" key="3">
    <source>
        <dbReference type="Proteomes" id="UP001189429"/>
    </source>
</evidence>
<reference evidence="2" key="1">
    <citation type="submission" date="2023-10" db="EMBL/GenBank/DDBJ databases">
        <authorList>
            <person name="Chen Y."/>
            <person name="Shah S."/>
            <person name="Dougan E. K."/>
            <person name="Thang M."/>
            <person name="Chan C."/>
        </authorList>
    </citation>
    <scope>NUCLEOTIDE SEQUENCE [LARGE SCALE GENOMIC DNA]</scope>
</reference>
<accession>A0ABN9U9Q2</accession>
<feature type="region of interest" description="Disordered" evidence="1">
    <location>
        <begin position="60"/>
        <end position="128"/>
    </location>
</feature>
<gene>
    <name evidence="2" type="ORF">PCOR1329_LOCUS45576</name>
</gene>
<sequence>MSGQLAALEPAPWQQPSSKPLGKVGNLSRNGYGLTQEGVMSRAVDLALRRALWITDERARPQAAERTGTEAAAGPLAADAGAHRRAVAGGSGPQGADDEYSSDDSSSRNRTKLARNVGFDRQQRDAENAAKVAEQLEKINAQRTMLQPVFAENPEVEAFLKTHHEIEPRAVAQLRAMPHEQARMVITGPLDRARNKTAVILARRSRT</sequence>
<protein>
    <submittedName>
        <fullName evidence="2">Uncharacterized protein</fullName>
    </submittedName>
</protein>
<feature type="compositionally biased region" description="Low complexity" evidence="1">
    <location>
        <begin position="64"/>
        <end position="80"/>
    </location>
</feature>
<evidence type="ECO:0000313" key="2">
    <source>
        <dbReference type="EMBL" id="CAK0854477.1"/>
    </source>
</evidence>
<evidence type="ECO:0000256" key="1">
    <source>
        <dbReference type="SAM" id="MobiDB-lite"/>
    </source>
</evidence>
<feature type="region of interest" description="Disordered" evidence="1">
    <location>
        <begin position="1"/>
        <end position="24"/>
    </location>
</feature>
<dbReference type="EMBL" id="CAUYUJ010015482">
    <property type="protein sequence ID" value="CAK0854477.1"/>
    <property type="molecule type" value="Genomic_DNA"/>
</dbReference>
<proteinExistence type="predicted"/>
<organism evidence="2 3">
    <name type="scientific">Prorocentrum cordatum</name>
    <dbReference type="NCBI Taxonomy" id="2364126"/>
    <lineage>
        <taxon>Eukaryota</taxon>
        <taxon>Sar</taxon>
        <taxon>Alveolata</taxon>
        <taxon>Dinophyceae</taxon>
        <taxon>Prorocentrales</taxon>
        <taxon>Prorocentraceae</taxon>
        <taxon>Prorocentrum</taxon>
    </lineage>
</organism>